<keyword evidence="10" id="KW-0408">Iron</keyword>
<accession>A0A7Z0D472</accession>
<dbReference type="PANTHER" id="PTHR11938:SF133">
    <property type="entry name" value="GLUTAMATE SYNTHASE (NADH)"/>
    <property type="match status" value="1"/>
</dbReference>
<comment type="cofactor">
    <cofactor evidence="1">
        <name>FMN</name>
        <dbReference type="ChEBI" id="CHEBI:58210"/>
    </cofactor>
</comment>
<keyword evidence="17" id="KW-1185">Reference proteome</keyword>
<dbReference type="EC" id="1.4.1.13" evidence="16"/>
<dbReference type="InterPro" id="IPR002489">
    <property type="entry name" value="Glu_synth_asu_C"/>
</dbReference>
<dbReference type="Pfam" id="PF01645">
    <property type="entry name" value="Glu_synthase"/>
    <property type="match status" value="1"/>
</dbReference>
<dbReference type="PROSITE" id="PS51278">
    <property type="entry name" value="GATASE_TYPE_2"/>
    <property type="match status" value="1"/>
</dbReference>
<keyword evidence="5" id="KW-0285">Flavoprotein</keyword>
<dbReference type="GO" id="GO:0006537">
    <property type="term" value="P:glutamate biosynthetic process"/>
    <property type="evidence" value="ECO:0007669"/>
    <property type="project" value="UniProtKB-KW"/>
</dbReference>
<dbReference type="Pfam" id="PF04898">
    <property type="entry name" value="Glu_syn_central"/>
    <property type="match status" value="1"/>
</dbReference>
<dbReference type="SUPFAM" id="SSF56235">
    <property type="entry name" value="N-terminal nucleophile aminohydrolases (Ntn hydrolases)"/>
    <property type="match status" value="1"/>
</dbReference>
<dbReference type="Pfam" id="PF00310">
    <property type="entry name" value="GATase_2"/>
    <property type="match status" value="1"/>
</dbReference>
<evidence type="ECO:0000256" key="10">
    <source>
        <dbReference type="ARBA" id="ARBA00023004"/>
    </source>
</evidence>
<dbReference type="InterPro" id="IPR006982">
    <property type="entry name" value="Glu_synth_centr_N"/>
</dbReference>
<comment type="similarity">
    <text evidence="3">Belongs to the glutamate synthase family.</text>
</comment>
<dbReference type="FunFam" id="3.20.20.70:FF:000031">
    <property type="entry name" value="Glutamate synthase 1 [NADH]"/>
    <property type="match status" value="1"/>
</dbReference>
<evidence type="ECO:0000256" key="4">
    <source>
        <dbReference type="ARBA" id="ARBA00022605"/>
    </source>
</evidence>
<feature type="domain" description="Glutamine amidotransferase type-2" evidence="15">
    <location>
        <begin position="23"/>
        <end position="424"/>
    </location>
</feature>
<evidence type="ECO:0000256" key="7">
    <source>
        <dbReference type="ARBA" id="ARBA00022723"/>
    </source>
</evidence>
<evidence type="ECO:0000256" key="5">
    <source>
        <dbReference type="ARBA" id="ARBA00022630"/>
    </source>
</evidence>
<evidence type="ECO:0000256" key="14">
    <source>
        <dbReference type="ARBA" id="ARBA00029440"/>
    </source>
</evidence>
<keyword evidence="4" id="KW-0028">Amino-acid biosynthesis</keyword>
<keyword evidence="12" id="KW-0314">Glutamate biosynthesis</keyword>
<dbReference type="GO" id="GO:0046872">
    <property type="term" value="F:metal ion binding"/>
    <property type="evidence" value="ECO:0007669"/>
    <property type="project" value="UniProtKB-KW"/>
</dbReference>
<gene>
    <name evidence="16" type="ORF">BJY26_002884</name>
</gene>
<protein>
    <submittedName>
        <fullName evidence="16">Glutamate synthase (NADPH/NADH) large chain</fullName>
        <ecNumber evidence="16">1.4.1.13</ecNumber>
        <ecNumber evidence="16">1.4.1.14</ecNumber>
    </submittedName>
</protein>
<dbReference type="GO" id="GO:0051538">
    <property type="term" value="F:3 iron, 4 sulfur cluster binding"/>
    <property type="evidence" value="ECO:0007669"/>
    <property type="project" value="UniProtKB-KW"/>
</dbReference>
<dbReference type="PANTHER" id="PTHR11938">
    <property type="entry name" value="FAD NADPH DEHYDROGENASE/OXIDOREDUCTASE"/>
    <property type="match status" value="1"/>
</dbReference>
<evidence type="ECO:0000256" key="3">
    <source>
        <dbReference type="ARBA" id="ARBA00009716"/>
    </source>
</evidence>
<evidence type="ECO:0000256" key="12">
    <source>
        <dbReference type="ARBA" id="ARBA00023164"/>
    </source>
</evidence>
<evidence type="ECO:0000259" key="15">
    <source>
        <dbReference type="PROSITE" id="PS51278"/>
    </source>
</evidence>
<dbReference type="Gene3D" id="3.20.20.70">
    <property type="entry name" value="Aldolase class I"/>
    <property type="match status" value="2"/>
</dbReference>
<dbReference type="GO" id="GO:0016040">
    <property type="term" value="F:glutamate synthase (NADH) activity"/>
    <property type="evidence" value="ECO:0007669"/>
    <property type="project" value="UniProtKB-EC"/>
</dbReference>
<evidence type="ECO:0000256" key="2">
    <source>
        <dbReference type="ARBA" id="ARBA00001927"/>
    </source>
</evidence>
<dbReference type="InterPro" id="IPR017932">
    <property type="entry name" value="GATase_2_dom"/>
</dbReference>
<comment type="cofactor">
    <cofactor evidence="2">
        <name>[3Fe-4S] cluster</name>
        <dbReference type="ChEBI" id="CHEBI:21137"/>
    </cofactor>
</comment>
<dbReference type="CDD" id="cd00982">
    <property type="entry name" value="gltB_C"/>
    <property type="match status" value="1"/>
</dbReference>
<dbReference type="NCBIfam" id="NF008730">
    <property type="entry name" value="PRK11750.1"/>
    <property type="match status" value="1"/>
</dbReference>
<evidence type="ECO:0000256" key="9">
    <source>
        <dbReference type="ARBA" id="ARBA00023002"/>
    </source>
</evidence>
<dbReference type="GO" id="GO:0004355">
    <property type="term" value="F:glutamate synthase (NADPH) activity"/>
    <property type="evidence" value="ECO:0007669"/>
    <property type="project" value="UniProtKB-EC"/>
</dbReference>
<keyword evidence="7" id="KW-0479">Metal-binding</keyword>
<dbReference type="FunFam" id="3.20.20.70:FF:000053">
    <property type="entry name" value="Glutamate synthase large subunit"/>
    <property type="match status" value="1"/>
</dbReference>
<dbReference type="InterPro" id="IPR050711">
    <property type="entry name" value="ET-N_metabolism_enzyme"/>
</dbReference>
<keyword evidence="9 16" id="KW-0560">Oxidoreductase</keyword>
<dbReference type="Gene3D" id="2.160.20.60">
    <property type="entry name" value="Glutamate synthase, alpha subunit, C-terminal domain"/>
    <property type="match status" value="1"/>
</dbReference>
<keyword evidence="8" id="KW-0315">Glutamine amidotransferase</keyword>
<evidence type="ECO:0000256" key="1">
    <source>
        <dbReference type="ARBA" id="ARBA00001917"/>
    </source>
</evidence>
<dbReference type="Gene3D" id="3.60.20.10">
    <property type="entry name" value="Glutamine Phosphoribosylpyrophosphate, subunit 1, domain 1"/>
    <property type="match status" value="1"/>
</dbReference>
<dbReference type="InterPro" id="IPR029055">
    <property type="entry name" value="Ntn_hydrolases_N"/>
</dbReference>
<dbReference type="InterPro" id="IPR002932">
    <property type="entry name" value="Glu_synthdom"/>
</dbReference>
<dbReference type="CDD" id="cd02808">
    <property type="entry name" value="GltS_FMN"/>
    <property type="match status" value="1"/>
</dbReference>
<dbReference type="EC" id="1.4.1.14" evidence="16"/>
<name>A0A7Z0D472_9MICO</name>
<dbReference type="FunFam" id="3.60.20.10:FF:000001">
    <property type="entry name" value="Glutamate synthase, large subunit"/>
    <property type="match status" value="1"/>
</dbReference>
<dbReference type="CDD" id="cd00713">
    <property type="entry name" value="GltS"/>
    <property type="match status" value="1"/>
</dbReference>
<dbReference type="InterPro" id="IPR013785">
    <property type="entry name" value="Aldolase_TIM"/>
</dbReference>
<keyword evidence="13" id="KW-0003">3Fe-4S</keyword>
<comment type="caution">
    <text evidence="16">The sequence shown here is derived from an EMBL/GenBank/DDBJ whole genome shotgun (WGS) entry which is preliminary data.</text>
</comment>
<reference evidence="16 17" key="1">
    <citation type="submission" date="2020-07" db="EMBL/GenBank/DDBJ databases">
        <title>Sequencing the genomes of 1000 actinobacteria strains.</title>
        <authorList>
            <person name="Klenk H.-P."/>
        </authorList>
    </citation>
    <scope>NUCLEOTIDE SEQUENCE [LARGE SCALE GENOMIC DNA]</scope>
    <source>
        <strain evidence="16 17">DSM 26341</strain>
    </source>
</reference>
<dbReference type="EMBL" id="JACBZP010000001">
    <property type="protein sequence ID" value="NYI68578.1"/>
    <property type="molecule type" value="Genomic_DNA"/>
</dbReference>
<evidence type="ECO:0000256" key="11">
    <source>
        <dbReference type="ARBA" id="ARBA00023014"/>
    </source>
</evidence>
<dbReference type="GO" id="GO:0019676">
    <property type="term" value="P:ammonia assimilation cycle"/>
    <property type="evidence" value="ECO:0007669"/>
    <property type="project" value="TreeGrafter"/>
</dbReference>
<comment type="pathway">
    <text evidence="14">Amino-acid biosynthesis.</text>
</comment>
<evidence type="ECO:0000256" key="13">
    <source>
        <dbReference type="ARBA" id="ARBA00023291"/>
    </source>
</evidence>
<dbReference type="SUPFAM" id="SSF51395">
    <property type="entry name" value="FMN-linked oxidoreductases"/>
    <property type="match status" value="1"/>
</dbReference>
<dbReference type="RefSeq" id="WP_179428908.1">
    <property type="nucleotide sequence ID" value="NZ_JACBZP010000001.1"/>
</dbReference>
<organism evidence="16 17">
    <name type="scientific">Spelaeicoccus albus</name>
    <dbReference type="NCBI Taxonomy" id="1280376"/>
    <lineage>
        <taxon>Bacteria</taxon>
        <taxon>Bacillati</taxon>
        <taxon>Actinomycetota</taxon>
        <taxon>Actinomycetes</taxon>
        <taxon>Micrococcales</taxon>
        <taxon>Brevibacteriaceae</taxon>
        <taxon>Spelaeicoccus</taxon>
    </lineage>
</organism>
<dbReference type="InterPro" id="IPR036485">
    <property type="entry name" value="Glu_synth_asu_C_sf"/>
</dbReference>
<keyword evidence="11" id="KW-0411">Iron-sulfur</keyword>
<dbReference type="Pfam" id="PF01493">
    <property type="entry name" value="GXGXG"/>
    <property type="match status" value="1"/>
</dbReference>
<dbReference type="Proteomes" id="UP000539111">
    <property type="component" value="Unassembled WGS sequence"/>
</dbReference>
<evidence type="ECO:0000256" key="6">
    <source>
        <dbReference type="ARBA" id="ARBA00022643"/>
    </source>
</evidence>
<dbReference type="SUPFAM" id="SSF69336">
    <property type="entry name" value="Alpha subunit of glutamate synthase, C-terminal domain"/>
    <property type="match status" value="1"/>
</dbReference>
<evidence type="ECO:0000313" key="17">
    <source>
        <dbReference type="Proteomes" id="UP000539111"/>
    </source>
</evidence>
<proteinExistence type="inferred from homology"/>
<evidence type="ECO:0000256" key="8">
    <source>
        <dbReference type="ARBA" id="ARBA00022962"/>
    </source>
</evidence>
<keyword evidence="6" id="KW-0288">FMN</keyword>
<sequence>MTAFSAVPRATGLYDPANEHDACGLAMIATLRGGPTHAVVANALTALGNLEHRGAVGADQGTGDGAGIMLQVPHDFFTGVVDFTLPAAGDYAVGTAFLDPADAEAGMDAVADLAADEGLRVLGWRSVPVASDVVGESARTVMPEFRQVFVELDPAIPADTDASGRPDPMVIERRAFAVRKRAEHRGVYFPSLSARTIVYKGMVTTQQLEPFYPDLSDDALTSKLAIVHSRFSTNTFPSWPLAQPFRMIAHNGEINTVRGNRNWMHARESSLASPLLASPRSDGSTRDIARLLPINAPGASDSASFDEVLELLTLSGRSLPHAVMMMIPEAWEGDPLMAPAKRDFYEFHSMLMEPWDGPACVTFTDGRVAGAVLDRNGLRPARYQVTDDGLVVLASEVGVLDLDPAHIVSRGRLKPGRMFLVDTVAGRIVSDEEIKAELAGEKPYGSWLDAGRIRLEDLPDREHVVHSRASVTRRQRTFGYTEEELRILLAPMARAGAEPLGAMGSDTPIAVLSERPRLMFDYFVQSFAQVTNPPLDAIREELVTSLAAGSGSQLNLLGATAEHCRQVILPFPVIDNDALAKLVHLGRPPGPGRAGVIGDRTVILQGLFKPETGGVGLARRIEEICTAATAAVDAGAQFLVLSDRDSTAELAPIPSLLLTSAVHHHLIRERTRTRVGLLVEAGDVREVHHVAALIGYGASAVNPYLAMESAEELVRAGRVAGQTADGAVANLITALGKGVLKIMSKMGISTVHSYRGAQTFEALGLSQELVDKYFTGTTSQLGGVGLDVIAAEAASRHARAYPDNQAARAHRGLDVGGEYQWRREGPPHLFNPQTVFRLQHSTRTRSYDIFRQYTNLIDDQSAELMTLRGLFSLRRADKPVPIDEVEPASEIVKRFATGAMSYGSISREAHENLAIAMNRLGAKSNTGEGGEDIDRLLDPERRSAIKQIASGRFGVTSLYLTNADDIQIKMAQGAKPGEGGQLPPSKVYPWIASTRHATPGVGLISPPPHHDIYSIEDLAQLIYDLGHANPDARVHVKLVSQIGIGAVASGVAKARADVVLISGHDGGTGASPLNSLKHAGVPWELGLAEAQQTLMLNGLRDRIVVQVDGQLKTGRDVVIAALLGAEEFGFATAPLVVSGCIMMRVCHLDTCPVGVATQNPELRGRFSGKPEFVMNFFTFLAEEVREHLAALGLRSLDEAIGRRDLIDMQRAVDHWKASGLDVSRILESPMPGGAAVRNFRGQDHDTASHFDRALITGAADVFTDRLPVQLTGTVRNTDRSVGTLLGHEVTKTFGVDSLPDDTIDVSLTGSAGQSFGAFMPPGITLRLTGDANDYVGKGLSGGRIVVMQHAASYSSDNVIAGNVVGYGATSGTLFIAGQAGERFLVRGSGVTAVVEGIGDHGLEYMTGGRALILGTVGRNFAAGMSGGVAYLLDFDTRKLNKTAVATGALHVSGLDGHDLELVTGLLRRHVEYTGSPVARSLLSAAGGAELAARMTKVMPRDYAAVLETRSQAETEGLDPDGQVVWKRILEATHG</sequence>
<evidence type="ECO:0000313" key="16">
    <source>
        <dbReference type="EMBL" id="NYI68578.1"/>
    </source>
</evidence>